<name>A0ABN4Z7W1_PANSE</name>
<protein>
    <submittedName>
        <fullName evidence="1">Uncharacterized protein</fullName>
    </submittedName>
</protein>
<dbReference type="EMBL" id="CP017581">
    <property type="protein sequence ID" value="ARF50624.1"/>
    <property type="molecule type" value="Genomic_DNA"/>
</dbReference>
<proteinExistence type="predicted"/>
<reference evidence="1 2" key="1">
    <citation type="submission" date="2016-10" db="EMBL/GenBank/DDBJ databases">
        <title>Complete Genome Assembly of Pantoea stewartii subsp. stewartii DC283, a Corn Pathogen.</title>
        <authorList>
            <person name="Duong D.A."/>
            <person name="Stevens A.M."/>
            <person name="Jensen R.V."/>
        </authorList>
    </citation>
    <scope>NUCLEOTIDE SEQUENCE [LARGE SCALE GENOMIC DNA]</scope>
    <source>
        <strain evidence="1 2">DC283</strain>
    </source>
</reference>
<accession>A0ABN4Z7W1</accession>
<dbReference type="Proteomes" id="UP000192380">
    <property type="component" value="Chromosome"/>
</dbReference>
<organism evidence="1 2">
    <name type="scientific">Pantoea stewartii subsp. stewartii DC283</name>
    <dbReference type="NCBI Taxonomy" id="660596"/>
    <lineage>
        <taxon>Bacteria</taxon>
        <taxon>Pseudomonadati</taxon>
        <taxon>Pseudomonadota</taxon>
        <taxon>Gammaproteobacteria</taxon>
        <taxon>Enterobacterales</taxon>
        <taxon>Erwiniaceae</taxon>
        <taxon>Pantoea</taxon>
    </lineage>
</organism>
<gene>
    <name evidence="1" type="ORF">DSJ_15615</name>
</gene>
<evidence type="ECO:0000313" key="2">
    <source>
        <dbReference type="Proteomes" id="UP000192380"/>
    </source>
</evidence>
<sequence length="65" mass="7220">MTLTHILAKQYAEQALAPLTSDADGRAKSVSVETFSSEPGWLLLHVTVIQSNDERITFKHPVRIT</sequence>
<evidence type="ECO:0000313" key="1">
    <source>
        <dbReference type="EMBL" id="ARF50624.1"/>
    </source>
</evidence>
<keyword evidence="2" id="KW-1185">Reference proteome</keyword>